<proteinExistence type="predicted"/>
<dbReference type="InterPro" id="IPR041682">
    <property type="entry name" value="AAA_14"/>
</dbReference>
<dbReference type="OrthoDB" id="128089at2"/>
<dbReference type="InterPro" id="IPR025420">
    <property type="entry name" value="DUF4143"/>
</dbReference>
<dbReference type="EMBL" id="FNWJ01000002">
    <property type="protein sequence ID" value="SEH15489.1"/>
    <property type="molecule type" value="Genomic_DNA"/>
</dbReference>
<protein>
    <recommendedName>
        <fullName evidence="5">AAA+ ATPase domain-containing protein</fullName>
    </recommendedName>
</protein>
<keyword evidence="4" id="KW-1185">Reference proteome</keyword>
<dbReference type="RefSeq" id="WP_093118585.1">
    <property type="nucleotide sequence ID" value="NZ_FNWJ01000002.1"/>
</dbReference>
<reference evidence="4" key="1">
    <citation type="submission" date="2016-10" db="EMBL/GenBank/DDBJ databases">
        <authorList>
            <person name="Varghese N."/>
            <person name="Submissions S."/>
        </authorList>
    </citation>
    <scope>NUCLEOTIDE SEQUENCE [LARGE SCALE GENOMIC DNA]</scope>
    <source>
        <strain evidence="4">ATCC 35263</strain>
    </source>
</reference>
<evidence type="ECO:0000313" key="4">
    <source>
        <dbReference type="Proteomes" id="UP000222056"/>
    </source>
</evidence>
<feature type="domain" description="DUF4143" evidence="2">
    <location>
        <begin position="197"/>
        <end position="374"/>
    </location>
</feature>
<dbReference type="Pfam" id="PF13635">
    <property type="entry name" value="DUF4143"/>
    <property type="match status" value="1"/>
</dbReference>
<dbReference type="STRING" id="29539.SAMN02745716_1968"/>
<evidence type="ECO:0000313" key="3">
    <source>
        <dbReference type="EMBL" id="SEH15489.1"/>
    </source>
</evidence>
<dbReference type="AlphaFoldDB" id="A0A1H6FXF3"/>
<organism evidence="3 4">
    <name type="scientific">Thermoleophilum album</name>
    <dbReference type="NCBI Taxonomy" id="29539"/>
    <lineage>
        <taxon>Bacteria</taxon>
        <taxon>Bacillati</taxon>
        <taxon>Actinomycetota</taxon>
        <taxon>Thermoleophilia</taxon>
        <taxon>Thermoleophilales</taxon>
        <taxon>Thermoleophilaceae</taxon>
        <taxon>Thermoleophilum</taxon>
    </lineage>
</organism>
<gene>
    <name evidence="3" type="ORF">SAMN02745716_1968</name>
</gene>
<feature type="domain" description="AAA" evidence="1">
    <location>
        <begin position="24"/>
        <end position="133"/>
    </location>
</feature>
<dbReference type="Proteomes" id="UP000222056">
    <property type="component" value="Unassembled WGS sequence"/>
</dbReference>
<evidence type="ECO:0008006" key="5">
    <source>
        <dbReference type="Google" id="ProtNLM"/>
    </source>
</evidence>
<dbReference type="PANTHER" id="PTHR43566:SF2">
    <property type="entry name" value="DUF4143 DOMAIN-CONTAINING PROTEIN"/>
    <property type="match status" value="1"/>
</dbReference>
<dbReference type="PANTHER" id="PTHR43566">
    <property type="entry name" value="CONSERVED PROTEIN"/>
    <property type="match status" value="1"/>
</dbReference>
<evidence type="ECO:0000259" key="1">
    <source>
        <dbReference type="Pfam" id="PF13173"/>
    </source>
</evidence>
<accession>A0A1H6FXF3</accession>
<dbReference type="Pfam" id="PF13173">
    <property type="entry name" value="AAA_14"/>
    <property type="match status" value="1"/>
</dbReference>
<name>A0A1H6FXF3_THEAL</name>
<sequence length="426" mass="45943">MGGGPYIRRIVDGELDEVLGRLAAVALEGAKGVGKTRTALERAKTVHRLDDPAVLEVARANPARLLDGERPVLVDEWQRLPAVWDLVRRAVDDGAEPGSFLLTGSAIPDPPPTHSGAGRIVSIRMRPLTLSERLGSHSVSLAALLTGDRPEVGGETPLTVEDYVEEILASGFPGLRGLSGRVRRLQLEGYIQRIVDRDIPDEAGVRIRNPTALRRWLTAYAAATATTASFEKIRDAATAGQERKPGKEAVQNYRDALTRVWVLDEIEAWIPADNPLRQLAQAPKHQLVDPALAAQLLGAQASTLLSGASSGPSISRPGTLLGVLFESLAAQSIRVYAAHNEARLKHLRTARGRQEVDLIVERADGAVVAIEVKLARTIGDEDVKHLTWLQDKLGDRVLDRVVVTTGPTAYRRTDGIAVVPLALLGP</sequence>
<evidence type="ECO:0000259" key="2">
    <source>
        <dbReference type="Pfam" id="PF13635"/>
    </source>
</evidence>